<feature type="domain" description="Bacterial sugar transferase" evidence="9">
    <location>
        <begin position="301"/>
        <end position="487"/>
    </location>
</feature>
<comment type="subcellular location">
    <subcellularLocation>
        <location evidence="1">Membrane</location>
        <topology evidence="1">Multi-pass membrane protein</topology>
    </subcellularLocation>
</comment>
<feature type="transmembrane region" description="Helical" evidence="8">
    <location>
        <begin position="303"/>
        <end position="327"/>
    </location>
</feature>
<keyword evidence="5 8" id="KW-1133">Transmembrane helix</keyword>
<name>A0ABX0TNE1_9MICC</name>
<keyword evidence="6 8" id="KW-0472">Membrane</keyword>
<evidence type="ECO:0000259" key="9">
    <source>
        <dbReference type="Pfam" id="PF02397"/>
    </source>
</evidence>
<dbReference type="InterPro" id="IPR017475">
    <property type="entry name" value="EPS_sugar_tfrase"/>
</dbReference>
<comment type="similarity">
    <text evidence="2">Belongs to the bacterial sugar transferase family.</text>
</comment>
<feature type="transmembrane region" description="Helical" evidence="8">
    <location>
        <begin position="105"/>
        <end position="122"/>
    </location>
</feature>
<evidence type="ECO:0000256" key="3">
    <source>
        <dbReference type="ARBA" id="ARBA00022679"/>
    </source>
</evidence>
<comment type="caution">
    <text evidence="10">The sequence shown here is derived from an EMBL/GenBank/DDBJ whole genome shotgun (WGS) entry which is preliminary data.</text>
</comment>
<proteinExistence type="inferred from homology"/>
<keyword evidence="11" id="KW-1185">Reference proteome</keyword>
<keyword evidence="3" id="KW-0808">Transferase</keyword>
<keyword evidence="4 8" id="KW-0812">Transmembrane</keyword>
<feature type="transmembrane region" description="Helical" evidence="8">
    <location>
        <begin position="64"/>
        <end position="84"/>
    </location>
</feature>
<reference evidence="10 11" key="1">
    <citation type="submission" date="2020-03" db="EMBL/GenBank/DDBJ databases">
        <title>Genomic Encyclopedia of Type Strains, Phase III (KMG-III): the genomes of soil and plant-associated and newly described type strains.</title>
        <authorList>
            <person name="Whitman W."/>
        </authorList>
    </citation>
    <scope>NUCLEOTIDE SEQUENCE [LARGE SCALE GENOMIC DNA]</scope>
    <source>
        <strain evidence="10 11">CECT 4207</strain>
    </source>
</reference>
<evidence type="ECO:0000256" key="5">
    <source>
        <dbReference type="ARBA" id="ARBA00022989"/>
    </source>
</evidence>
<dbReference type="EMBL" id="JAAOZD010000006">
    <property type="protein sequence ID" value="NIJ02616.1"/>
    <property type="molecule type" value="Genomic_DNA"/>
</dbReference>
<dbReference type="Pfam" id="PF02397">
    <property type="entry name" value="Bac_transf"/>
    <property type="match status" value="1"/>
</dbReference>
<feature type="region of interest" description="Disordered" evidence="7">
    <location>
        <begin position="1"/>
        <end position="25"/>
    </location>
</feature>
<dbReference type="PANTHER" id="PTHR30576:SF10">
    <property type="entry name" value="SLL5057 PROTEIN"/>
    <property type="match status" value="1"/>
</dbReference>
<evidence type="ECO:0000256" key="2">
    <source>
        <dbReference type="ARBA" id="ARBA00006464"/>
    </source>
</evidence>
<evidence type="ECO:0000256" key="4">
    <source>
        <dbReference type="ARBA" id="ARBA00022692"/>
    </source>
</evidence>
<dbReference type="InterPro" id="IPR003362">
    <property type="entry name" value="Bact_transf"/>
</dbReference>
<sequence>MELNNRPVQKATEISPQRREKENPEGPGRIMLVDFFCITWAVAFAELLRFGLERPSLGIGSVQTPYPLVSVVIDVLWWLTLGVAGTREQRILGHGSEEYRRVTTSSLWLFGAMAIISYVFQLDTARGYVAVALPLGIGSLLLGRFVVRKDLIRRRKLGLHVRRVLVIGGTQSVAHLARQLGTHPAAGYRPVAAFLTTPAAGPESSRSLPLPVIGSGRNLSGILDAVEAADADTVAISNGADVDPPTLRQLGWALTSREIGMFMAPALTDIAGPRIHVQPLAGLPLVHVTTPKMEGPKALAKRAFDVGTSAALLLLLAIPMCIVALMIRLDSRGDVIFRQIRIGRSGEVFNMLKFRSMVVDAEEQLARLKGTDDGNGVLFKLKDDPRVTRIGKFIRRYSIDELPQLINVLRGDMSLVGPRPPLPVEVEAYDDYAHRRLMVKPGLTGPWQVSGRSDLSWDDSIRLDLYYVENWSMVQDLIYLLRTFRAVTGKDGAY</sequence>
<accession>A0ABX0TNE1</accession>
<feature type="transmembrane region" description="Helical" evidence="8">
    <location>
        <begin position="128"/>
        <end position="147"/>
    </location>
</feature>
<dbReference type="Pfam" id="PF13727">
    <property type="entry name" value="CoA_binding_3"/>
    <property type="match status" value="1"/>
</dbReference>
<dbReference type="Proteomes" id="UP000802392">
    <property type="component" value="Unassembled WGS sequence"/>
</dbReference>
<gene>
    <name evidence="10" type="ORF">FHR86_002960</name>
</gene>
<evidence type="ECO:0000256" key="1">
    <source>
        <dbReference type="ARBA" id="ARBA00004141"/>
    </source>
</evidence>
<dbReference type="RefSeq" id="WP_239528907.1">
    <property type="nucleotide sequence ID" value="NZ_BAAAVO010000009.1"/>
</dbReference>
<feature type="transmembrane region" description="Helical" evidence="8">
    <location>
        <begin position="30"/>
        <end position="52"/>
    </location>
</feature>
<evidence type="ECO:0000256" key="6">
    <source>
        <dbReference type="ARBA" id="ARBA00023136"/>
    </source>
</evidence>
<evidence type="ECO:0000313" key="11">
    <source>
        <dbReference type="Proteomes" id="UP000802392"/>
    </source>
</evidence>
<evidence type="ECO:0000313" key="10">
    <source>
        <dbReference type="EMBL" id="NIJ02616.1"/>
    </source>
</evidence>
<organism evidence="10 11">
    <name type="scientific">Paenarthrobacter ilicis</name>
    <dbReference type="NCBI Taxonomy" id="43665"/>
    <lineage>
        <taxon>Bacteria</taxon>
        <taxon>Bacillati</taxon>
        <taxon>Actinomycetota</taxon>
        <taxon>Actinomycetes</taxon>
        <taxon>Micrococcales</taxon>
        <taxon>Micrococcaceae</taxon>
        <taxon>Paenarthrobacter</taxon>
    </lineage>
</organism>
<evidence type="ECO:0000256" key="7">
    <source>
        <dbReference type="SAM" id="MobiDB-lite"/>
    </source>
</evidence>
<dbReference type="PANTHER" id="PTHR30576">
    <property type="entry name" value="COLANIC BIOSYNTHESIS UDP-GLUCOSE LIPID CARRIER TRANSFERASE"/>
    <property type="match status" value="1"/>
</dbReference>
<protein>
    <submittedName>
        <fullName evidence="10">Exopolysaccharide biosynthesis polyprenyl glycosylphosphotransferase</fullName>
    </submittedName>
</protein>
<evidence type="ECO:0000256" key="8">
    <source>
        <dbReference type="SAM" id="Phobius"/>
    </source>
</evidence>
<dbReference type="NCBIfam" id="TIGR03025">
    <property type="entry name" value="EPS_sugtrans"/>
    <property type="match status" value="1"/>
</dbReference>